<accession>A0ABP6YA14</accession>
<gene>
    <name evidence="2" type="ORF">GCM10022197_40730</name>
</gene>
<dbReference type="Gene3D" id="3.40.710.10">
    <property type="entry name" value="DD-peptidase/beta-lactamase superfamily"/>
    <property type="match status" value="1"/>
</dbReference>
<proteinExistence type="predicted"/>
<dbReference type="SUPFAM" id="SSF56601">
    <property type="entry name" value="beta-lactamase/transpeptidase-like"/>
    <property type="match status" value="1"/>
</dbReference>
<sequence>MDAAGVLAFLDAVQTAGDQELHSVALLRHGRVFARGWWEPYGPDDATLMYSLSKSFTSTALGFAVAEGLVTLDDKVVDRLRPDGEVGPRTAAMTLRDLAAMASGHHADTLDDPRVRDAADPALGFLSIEPESDPGTVFAYNNPATYTLGAVLQSVTGTTLTAYLRPRLFEPLGITPGWWDQRPAGRDIAFTGLHLTTEALVRFGQLYLDGGVYAGRQVLPEGWTATALALHTPNPAEPNPDWSQGYSFQFWRGRHGTVRGDGAYGQFVVLLPEQDAVLVATGGTENMQGVLDAAWAHLLPAFDAPTSTEADAALAERLEHLEIATDRPDPLADRAADELRVVDVREADGGWTLTLEEAGRTYTVAVGRQGWPRTDLAVADGWGVLVAAHGTDAGDGAALDVVLVESPHRLRVLTGPAGSSVTWHTTPLWRPTIASLATPRPRA</sequence>
<evidence type="ECO:0000259" key="1">
    <source>
        <dbReference type="Pfam" id="PF00144"/>
    </source>
</evidence>
<dbReference type="EMBL" id="BAAAYR010000007">
    <property type="protein sequence ID" value="GAA3579109.1"/>
    <property type="molecule type" value="Genomic_DNA"/>
</dbReference>
<dbReference type="InterPro" id="IPR050789">
    <property type="entry name" value="Diverse_Enzym_Activities"/>
</dbReference>
<comment type="caution">
    <text evidence="2">The sequence shown here is derived from an EMBL/GenBank/DDBJ whole genome shotgun (WGS) entry which is preliminary data.</text>
</comment>
<feature type="domain" description="Beta-lactamase-related" evidence="1">
    <location>
        <begin position="23"/>
        <end position="280"/>
    </location>
</feature>
<reference evidence="3" key="1">
    <citation type="journal article" date="2019" name="Int. J. Syst. Evol. Microbiol.">
        <title>The Global Catalogue of Microorganisms (GCM) 10K type strain sequencing project: providing services to taxonomists for standard genome sequencing and annotation.</title>
        <authorList>
            <consortium name="The Broad Institute Genomics Platform"/>
            <consortium name="The Broad Institute Genome Sequencing Center for Infectious Disease"/>
            <person name="Wu L."/>
            <person name="Ma J."/>
        </authorList>
    </citation>
    <scope>NUCLEOTIDE SEQUENCE [LARGE SCALE GENOMIC DNA]</scope>
    <source>
        <strain evidence="3">JCM 16540</strain>
    </source>
</reference>
<dbReference type="InterPro" id="IPR001466">
    <property type="entry name" value="Beta-lactam-related"/>
</dbReference>
<protein>
    <recommendedName>
        <fullName evidence="1">Beta-lactamase-related domain-containing protein</fullName>
    </recommendedName>
</protein>
<organism evidence="2 3">
    <name type="scientific">Microlunatus spumicola</name>
    <dbReference type="NCBI Taxonomy" id="81499"/>
    <lineage>
        <taxon>Bacteria</taxon>
        <taxon>Bacillati</taxon>
        <taxon>Actinomycetota</taxon>
        <taxon>Actinomycetes</taxon>
        <taxon>Propionibacteriales</taxon>
        <taxon>Propionibacteriaceae</taxon>
        <taxon>Microlunatus</taxon>
    </lineage>
</organism>
<dbReference type="InterPro" id="IPR012338">
    <property type="entry name" value="Beta-lactam/transpept-like"/>
</dbReference>
<keyword evidence="3" id="KW-1185">Reference proteome</keyword>
<name>A0ABP6YA14_9ACTN</name>
<dbReference type="Pfam" id="PF00144">
    <property type="entry name" value="Beta-lactamase"/>
    <property type="match status" value="1"/>
</dbReference>
<dbReference type="Proteomes" id="UP001500767">
    <property type="component" value="Unassembled WGS sequence"/>
</dbReference>
<dbReference type="PANTHER" id="PTHR43283:SF7">
    <property type="entry name" value="BETA-LACTAMASE-RELATED DOMAIN-CONTAINING PROTEIN"/>
    <property type="match status" value="1"/>
</dbReference>
<evidence type="ECO:0000313" key="2">
    <source>
        <dbReference type="EMBL" id="GAA3579109.1"/>
    </source>
</evidence>
<dbReference type="PANTHER" id="PTHR43283">
    <property type="entry name" value="BETA-LACTAMASE-RELATED"/>
    <property type="match status" value="1"/>
</dbReference>
<evidence type="ECO:0000313" key="3">
    <source>
        <dbReference type="Proteomes" id="UP001500767"/>
    </source>
</evidence>